<dbReference type="AlphaFoldDB" id="A0A0E9W5A9"/>
<reference evidence="1" key="1">
    <citation type="submission" date="2014-11" db="EMBL/GenBank/DDBJ databases">
        <authorList>
            <person name="Amaro Gonzalez C."/>
        </authorList>
    </citation>
    <scope>NUCLEOTIDE SEQUENCE</scope>
</reference>
<reference evidence="1" key="2">
    <citation type="journal article" date="2015" name="Fish Shellfish Immunol.">
        <title>Early steps in the European eel (Anguilla anguilla)-Vibrio vulnificus interaction in the gills: Role of the RtxA13 toxin.</title>
        <authorList>
            <person name="Callol A."/>
            <person name="Pajuelo D."/>
            <person name="Ebbesson L."/>
            <person name="Teles M."/>
            <person name="MacKenzie S."/>
            <person name="Amaro C."/>
        </authorList>
    </citation>
    <scope>NUCLEOTIDE SEQUENCE</scope>
</reference>
<accession>A0A0E9W5A9</accession>
<proteinExistence type="predicted"/>
<protein>
    <submittedName>
        <fullName evidence="1">Uncharacterized protein</fullName>
    </submittedName>
</protein>
<sequence>MAAVLSQSGSALAVVSLTSLGVVFAMCVCCRKKSNIMQSQVQIYDPQLFQGPSESIRVVPSQRVPPGGVRVLPFSGGTPSI</sequence>
<name>A0A0E9W5A9_ANGAN</name>
<dbReference type="EMBL" id="GBXM01023904">
    <property type="protein sequence ID" value="JAH84673.1"/>
    <property type="molecule type" value="Transcribed_RNA"/>
</dbReference>
<organism evidence="1">
    <name type="scientific">Anguilla anguilla</name>
    <name type="common">European freshwater eel</name>
    <name type="synonym">Muraena anguilla</name>
    <dbReference type="NCBI Taxonomy" id="7936"/>
    <lineage>
        <taxon>Eukaryota</taxon>
        <taxon>Metazoa</taxon>
        <taxon>Chordata</taxon>
        <taxon>Craniata</taxon>
        <taxon>Vertebrata</taxon>
        <taxon>Euteleostomi</taxon>
        <taxon>Actinopterygii</taxon>
        <taxon>Neopterygii</taxon>
        <taxon>Teleostei</taxon>
        <taxon>Anguilliformes</taxon>
        <taxon>Anguillidae</taxon>
        <taxon>Anguilla</taxon>
    </lineage>
</organism>
<evidence type="ECO:0000313" key="1">
    <source>
        <dbReference type="EMBL" id="JAH84673.1"/>
    </source>
</evidence>